<feature type="domain" description="FecR protein" evidence="1">
    <location>
        <begin position="160"/>
        <end position="245"/>
    </location>
</feature>
<reference evidence="3 4" key="1">
    <citation type="submission" date="2018-07" db="EMBL/GenBank/DDBJ databases">
        <title>Genome analysis of Larkinella rosea.</title>
        <authorList>
            <person name="Zhou Z."/>
            <person name="Wang G."/>
        </authorList>
    </citation>
    <scope>NUCLEOTIDE SEQUENCE [LARGE SCALE GENOMIC DNA]</scope>
    <source>
        <strain evidence="4">zzj9</strain>
    </source>
</reference>
<dbReference type="OrthoDB" id="645173at2"/>
<dbReference type="EMBL" id="QOWE01000013">
    <property type="protein sequence ID" value="RCR68462.1"/>
    <property type="molecule type" value="Genomic_DNA"/>
</dbReference>
<name>A0A368JLQ4_9BACT</name>
<dbReference type="GO" id="GO:0016989">
    <property type="term" value="F:sigma factor antagonist activity"/>
    <property type="evidence" value="ECO:0007669"/>
    <property type="project" value="TreeGrafter"/>
</dbReference>
<keyword evidence="4" id="KW-1185">Reference proteome</keyword>
<evidence type="ECO:0000259" key="2">
    <source>
        <dbReference type="Pfam" id="PF16344"/>
    </source>
</evidence>
<dbReference type="InterPro" id="IPR006860">
    <property type="entry name" value="FecR"/>
</dbReference>
<dbReference type="Pfam" id="PF04773">
    <property type="entry name" value="FecR"/>
    <property type="match status" value="1"/>
</dbReference>
<dbReference type="InterPro" id="IPR032508">
    <property type="entry name" value="FecR_C"/>
</dbReference>
<dbReference type="Gene3D" id="2.60.120.1440">
    <property type="match status" value="1"/>
</dbReference>
<proteinExistence type="predicted"/>
<dbReference type="Proteomes" id="UP000253383">
    <property type="component" value="Unassembled WGS sequence"/>
</dbReference>
<comment type="caution">
    <text evidence="3">The sequence shown here is derived from an EMBL/GenBank/DDBJ whole genome shotgun (WGS) entry which is preliminary data.</text>
</comment>
<dbReference type="InterPro" id="IPR012373">
    <property type="entry name" value="Ferrdict_sens_TM"/>
</dbReference>
<protein>
    <submittedName>
        <fullName evidence="3">FecR family protein</fullName>
    </submittedName>
</protein>
<organism evidence="3 4">
    <name type="scientific">Larkinella punicea</name>
    <dbReference type="NCBI Taxonomy" id="2315727"/>
    <lineage>
        <taxon>Bacteria</taxon>
        <taxon>Pseudomonadati</taxon>
        <taxon>Bacteroidota</taxon>
        <taxon>Cytophagia</taxon>
        <taxon>Cytophagales</taxon>
        <taxon>Spirosomataceae</taxon>
        <taxon>Larkinella</taxon>
    </lineage>
</organism>
<dbReference type="PIRSF" id="PIRSF018266">
    <property type="entry name" value="FecR"/>
    <property type="match status" value="1"/>
</dbReference>
<sequence length="374" mass="42632">MVVGSFRLSVRMDKRYTQVQDFLNDDQFVEWVVSGRNDRVWQQFRAANPGSELLMEKARQLILEINEAEDRDLPSLNPQRVWEKIRHTLHDPADENQPIPVPLWSRHLLRWAAGLVLLLGIGWLIQQRLTPKPITYQELIAREGGESQRIEKVNQRDTPVRITLEDGSLVTLYKNSKLSYPTHFEKDKRNVILTGEAFFEIAKDANKPFYIYSNEVVTKVLGTSFRIRAFGDSKQVVVQVRTGRVSVYSQQKTHLKDPETSGLVLLPNQQAIYSRTDENLSRKLVDVPVLLGAHSANPSPIRYDEVPATVVLKDLEKTYGISILFNEELLNECLITTALGNESLYDKLDLICKTIGASYKEVDAQLVVESKGCQ</sequence>
<gene>
    <name evidence="3" type="ORF">DUE52_17110</name>
</gene>
<accession>A0A368JLQ4</accession>
<evidence type="ECO:0000313" key="3">
    <source>
        <dbReference type="EMBL" id="RCR68462.1"/>
    </source>
</evidence>
<dbReference type="AlphaFoldDB" id="A0A368JLQ4"/>
<evidence type="ECO:0000313" key="4">
    <source>
        <dbReference type="Proteomes" id="UP000253383"/>
    </source>
</evidence>
<dbReference type="Pfam" id="PF16344">
    <property type="entry name" value="FecR_C"/>
    <property type="match status" value="1"/>
</dbReference>
<evidence type="ECO:0000259" key="1">
    <source>
        <dbReference type="Pfam" id="PF04773"/>
    </source>
</evidence>
<dbReference type="Gene3D" id="3.55.50.30">
    <property type="match status" value="1"/>
</dbReference>
<feature type="domain" description="Protein FecR C-terminal" evidence="2">
    <location>
        <begin position="303"/>
        <end position="362"/>
    </location>
</feature>
<dbReference type="PANTHER" id="PTHR30273:SF2">
    <property type="entry name" value="PROTEIN FECR"/>
    <property type="match status" value="1"/>
</dbReference>
<dbReference type="PANTHER" id="PTHR30273">
    <property type="entry name" value="PERIPLASMIC SIGNAL SENSOR AND SIGMA FACTOR ACTIVATOR FECR-RELATED"/>
    <property type="match status" value="1"/>
</dbReference>